<reference evidence="2" key="1">
    <citation type="submission" date="2015-09" db="EMBL/GenBank/DDBJ databases">
        <title>Whole genome sequence of Pseudomonas fluorescens FW300-N2E3.</title>
        <authorList>
            <person name="Ray J."/>
            <person name="Melnyk R."/>
            <person name="Deutschbauer A."/>
        </authorList>
    </citation>
    <scope>NUCLEOTIDE SEQUENCE [LARGE SCALE GENOMIC DNA]</scope>
    <source>
        <strain evidence="2">FW300-N2E3</strain>
    </source>
</reference>
<evidence type="ECO:0000313" key="1">
    <source>
        <dbReference type="EMBL" id="ALI04501.1"/>
    </source>
</evidence>
<accession>A0A0N9WAX1</accession>
<reference evidence="1 2" key="2">
    <citation type="journal article" date="2018" name="Nature">
        <title>Mutant phenotypes for thousands of bacterial genes of unknown function.</title>
        <authorList>
            <person name="Price M.N."/>
            <person name="Wetmore K.M."/>
            <person name="Waters R.J."/>
            <person name="Callaghan M."/>
            <person name="Ray J."/>
            <person name="Liu H."/>
            <person name="Kuehl J.V."/>
            <person name="Melnyk R.A."/>
            <person name="Lamson J.S."/>
            <person name="Suh Y."/>
            <person name="Carlson H.K."/>
            <person name="Esquivel Z."/>
            <person name="Sadeeshkumar H."/>
            <person name="Chakraborty R."/>
            <person name="Zane G.M."/>
            <person name="Rubin B.E."/>
            <person name="Wall J.D."/>
            <person name="Visel A."/>
            <person name="Bristow J."/>
            <person name="Blow M.J."/>
            <person name="Arkin A.P."/>
            <person name="Deutschbauer A.M."/>
        </authorList>
    </citation>
    <scope>NUCLEOTIDE SEQUENCE [LARGE SCALE GENOMIC DNA]</scope>
    <source>
        <strain evidence="1 2">FW300-N2E3</strain>
    </source>
</reference>
<dbReference type="AlphaFoldDB" id="A0A0N9WAX1"/>
<organism evidence="1 2">
    <name type="scientific">Pseudomonas fluorescens</name>
    <dbReference type="NCBI Taxonomy" id="294"/>
    <lineage>
        <taxon>Bacteria</taxon>
        <taxon>Pseudomonadati</taxon>
        <taxon>Pseudomonadota</taxon>
        <taxon>Gammaproteobacteria</taxon>
        <taxon>Pseudomonadales</taxon>
        <taxon>Pseudomonadaceae</taxon>
        <taxon>Pseudomonas</taxon>
    </lineage>
</organism>
<protein>
    <submittedName>
        <fullName evidence="1">Uncharacterized protein</fullName>
    </submittedName>
</protein>
<dbReference type="RefSeq" id="WP_054597702.1">
    <property type="nucleotide sequence ID" value="NZ_CP012830.1"/>
</dbReference>
<name>A0A0N9WAX1_PSEFL</name>
<proteinExistence type="predicted"/>
<sequence>MTANEKLTSKLTNQQIAEKARDKSRFFSLPNADEKHPAPRIEGMLDDGLLPAKLLDNDLKISVVKLNEYHEGDKARVYLYKSGSEAPVYVGGLIDLPKAETDYPVDLPLPKEYLLDDEELESVTRYYVTLEIVDGRSGNELFTDDLHINIDLHGPYRSKLDGTFIRPPKVIIIDAPDLIDTPWLEKELPLKVKIDTEYQFYSGSDVFSAAISNAEPGADAPLADLVFTGVLAVDGRVDIPLDKFADKVSKDGTIYVNILITDRAGNESKVSFPVSIPVKLQVKPVLHELDMPIVGKNGVLDLKTLQFKIYVYVKHPDHALATDKIRLLLNGTIPVAEKTVGAEPNPMRFLLSYLELKQLAGHRDQPIPTKLSYQLIRGIESPTPSADYPFTFDGSIAGLPHPDYPSLTNPKMINVGLKGESDTLNHIIGTDRGKTVTISTPMSDPLFSIMTDEIAILRYDGIDIYSKGLIGDETELTYDIPAADIDSAGTGIKDACWAIRVNGSANILMSEITKVTVDAAIVEFSEPSAETFPVMDNGVQKYVINCNSVKNSAPPGTPAKDLYQRLAVTIPINKLWMPKDTVVTVHSVGTIDREGHEVIVGTEFSEQYTIQGNEIDDKFVVYVRTYLDKLKPIQPSFASGQDNGAFKCWYTTPVEGTPTSSLVFLREARFLASRVYCEDR</sequence>
<gene>
    <name evidence="1" type="ORF">AO353_26860</name>
</gene>
<dbReference type="Proteomes" id="UP000066487">
    <property type="component" value="Chromosome"/>
</dbReference>
<dbReference type="OrthoDB" id="6729720at2"/>
<evidence type="ECO:0000313" key="2">
    <source>
        <dbReference type="Proteomes" id="UP000066487"/>
    </source>
</evidence>
<dbReference type="EMBL" id="CP012830">
    <property type="protein sequence ID" value="ALI04501.1"/>
    <property type="molecule type" value="Genomic_DNA"/>
</dbReference>